<evidence type="ECO:0000259" key="4">
    <source>
        <dbReference type="SMART" id="SM00829"/>
    </source>
</evidence>
<evidence type="ECO:0000256" key="3">
    <source>
        <dbReference type="SAM" id="MobiDB-lite"/>
    </source>
</evidence>
<evidence type="ECO:0000256" key="2">
    <source>
        <dbReference type="ARBA" id="ARBA00023002"/>
    </source>
</evidence>
<keyword evidence="1" id="KW-0521">NADP</keyword>
<dbReference type="EMBL" id="VLNY01000017">
    <property type="protein sequence ID" value="KAA0018458.1"/>
    <property type="molecule type" value="Genomic_DNA"/>
</dbReference>
<gene>
    <name evidence="5" type="ORF">FOY51_23525</name>
</gene>
<sequence length="309" mass="32005">MKALTATGDRDLIAPSDLPEPTPAPDEAIVQVEAFSVNRGEIFLLTGVYGTPAEPGRPMGQDVAGRVIRAAADGTGPAVGQRVVGHPAGGGWAERVAVPVCELAPIPDSVATTTAAALPLAGLTALRLVREAGSVLGKRILVTGASGGVGHYVVELAVGAGAHVTAVTSSIERGSRLRELGAELITDVHDATGTYDLVLESVGGSSFRAAAALVAQHGTLLWFGQASLEPITLDFFDLFANTPITIKHFPHFVSDVSDADDLATLVDLVATGRLHPEIGRIADWADTTTVLDDLNHRRIRGNAVLTIEG</sequence>
<comment type="caution">
    <text evidence="5">The sequence shown here is derived from an EMBL/GenBank/DDBJ whole genome shotgun (WGS) entry which is preliminary data.</text>
</comment>
<feature type="region of interest" description="Disordered" evidence="3">
    <location>
        <begin position="1"/>
        <end position="24"/>
    </location>
</feature>
<dbReference type="Gene3D" id="3.40.50.720">
    <property type="entry name" value="NAD(P)-binding Rossmann-like Domain"/>
    <property type="match status" value="1"/>
</dbReference>
<dbReference type="Pfam" id="PF00107">
    <property type="entry name" value="ADH_zinc_N"/>
    <property type="match status" value="1"/>
</dbReference>
<dbReference type="OrthoDB" id="3813297at2"/>
<feature type="domain" description="Enoyl reductase (ER)" evidence="4">
    <location>
        <begin position="8"/>
        <end position="305"/>
    </location>
</feature>
<dbReference type="SUPFAM" id="SSF50129">
    <property type="entry name" value="GroES-like"/>
    <property type="match status" value="1"/>
</dbReference>
<dbReference type="Pfam" id="PF08240">
    <property type="entry name" value="ADH_N"/>
    <property type="match status" value="1"/>
</dbReference>
<dbReference type="InterPro" id="IPR013149">
    <property type="entry name" value="ADH-like_C"/>
</dbReference>
<dbReference type="PANTHER" id="PTHR48106">
    <property type="entry name" value="QUINONE OXIDOREDUCTASE PIG3-RELATED"/>
    <property type="match status" value="1"/>
</dbReference>
<evidence type="ECO:0000313" key="5">
    <source>
        <dbReference type="EMBL" id="KAA0018458.1"/>
    </source>
</evidence>
<evidence type="ECO:0000256" key="1">
    <source>
        <dbReference type="ARBA" id="ARBA00022857"/>
    </source>
</evidence>
<name>A0A5A7S7C1_9NOCA</name>
<organism evidence="5 6">
    <name type="scientific">Antrihabitans cavernicola</name>
    <dbReference type="NCBI Taxonomy" id="2495913"/>
    <lineage>
        <taxon>Bacteria</taxon>
        <taxon>Bacillati</taxon>
        <taxon>Actinomycetota</taxon>
        <taxon>Actinomycetes</taxon>
        <taxon>Mycobacteriales</taxon>
        <taxon>Nocardiaceae</taxon>
        <taxon>Antrihabitans</taxon>
    </lineage>
</organism>
<dbReference type="Gene3D" id="3.90.180.10">
    <property type="entry name" value="Medium-chain alcohol dehydrogenases, catalytic domain"/>
    <property type="match status" value="1"/>
</dbReference>
<accession>A0A5A7S7C1</accession>
<dbReference type="InterPro" id="IPR013154">
    <property type="entry name" value="ADH-like_N"/>
</dbReference>
<dbReference type="GO" id="GO:0016651">
    <property type="term" value="F:oxidoreductase activity, acting on NAD(P)H"/>
    <property type="evidence" value="ECO:0007669"/>
    <property type="project" value="TreeGrafter"/>
</dbReference>
<dbReference type="InterPro" id="IPR011032">
    <property type="entry name" value="GroES-like_sf"/>
</dbReference>
<dbReference type="SMART" id="SM00829">
    <property type="entry name" value="PKS_ER"/>
    <property type="match status" value="1"/>
</dbReference>
<dbReference type="RefSeq" id="WP_149432719.1">
    <property type="nucleotide sequence ID" value="NZ_VLNY01000017.1"/>
</dbReference>
<dbReference type="InterPro" id="IPR020843">
    <property type="entry name" value="ER"/>
</dbReference>
<evidence type="ECO:0000313" key="6">
    <source>
        <dbReference type="Proteomes" id="UP000322244"/>
    </source>
</evidence>
<dbReference type="AlphaFoldDB" id="A0A5A7S7C1"/>
<reference evidence="5 6" key="1">
    <citation type="submission" date="2019-07" db="EMBL/GenBank/DDBJ databases">
        <title>Rhodococcus cavernicolus sp. nov., isolated from a cave.</title>
        <authorList>
            <person name="Lee S.D."/>
        </authorList>
    </citation>
    <scope>NUCLEOTIDE SEQUENCE [LARGE SCALE GENOMIC DNA]</scope>
    <source>
        <strain evidence="5 6">C1-24</strain>
    </source>
</reference>
<protein>
    <submittedName>
        <fullName evidence="5">Zinc-binding dehydrogenase</fullName>
    </submittedName>
</protein>
<keyword evidence="6" id="KW-1185">Reference proteome</keyword>
<dbReference type="Proteomes" id="UP000322244">
    <property type="component" value="Unassembled WGS sequence"/>
</dbReference>
<dbReference type="SUPFAM" id="SSF51735">
    <property type="entry name" value="NAD(P)-binding Rossmann-fold domains"/>
    <property type="match status" value="1"/>
</dbReference>
<proteinExistence type="predicted"/>
<dbReference type="InterPro" id="IPR036291">
    <property type="entry name" value="NAD(P)-bd_dom_sf"/>
</dbReference>
<keyword evidence="2" id="KW-0560">Oxidoreductase</keyword>
<dbReference type="GO" id="GO:0070402">
    <property type="term" value="F:NADPH binding"/>
    <property type="evidence" value="ECO:0007669"/>
    <property type="project" value="TreeGrafter"/>
</dbReference>